<evidence type="ECO:0000256" key="2">
    <source>
        <dbReference type="ARBA" id="ARBA00022729"/>
    </source>
</evidence>
<dbReference type="EMBL" id="FUWR01000008">
    <property type="protein sequence ID" value="SJZ82152.1"/>
    <property type="molecule type" value="Genomic_DNA"/>
</dbReference>
<dbReference type="InterPro" id="IPR011460">
    <property type="entry name" value="Lcl_C"/>
</dbReference>
<dbReference type="InterPro" id="IPR013783">
    <property type="entry name" value="Ig-like_fold"/>
</dbReference>
<keyword evidence="3" id="KW-1015">Disulfide bond</keyword>
<evidence type="ECO:0000259" key="6">
    <source>
        <dbReference type="SMART" id="SM00560"/>
    </source>
</evidence>
<dbReference type="STRING" id="115783.SAMN02745119_01711"/>
<evidence type="ECO:0000256" key="1">
    <source>
        <dbReference type="ARBA" id="ARBA00004196"/>
    </source>
</evidence>
<dbReference type="AlphaFoldDB" id="A0A1T4NSN9"/>
<dbReference type="InterPro" id="IPR014756">
    <property type="entry name" value="Ig_E-set"/>
</dbReference>
<evidence type="ECO:0000313" key="8">
    <source>
        <dbReference type="Proteomes" id="UP000190102"/>
    </source>
</evidence>
<evidence type="ECO:0000313" key="7">
    <source>
        <dbReference type="EMBL" id="SJZ82152.1"/>
    </source>
</evidence>
<feature type="domain" description="IPT/TIG" evidence="5">
    <location>
        <begin position="668"/>
        <end position="752"/>
    </location>
</feature>
<accession>A0A1T4NSN9</accession>
<feature type="domain" description="LamG-like jellyroll fold" evidence="6">
    <location>
        <begin position="504"/>
        <end position="652"/>
    </location>
</feature>
<dbReference type="Pfam" id="PF13385">
    <property type="entry name" value="Laminin_G_3"/>
    <property type="match status" value="1"/>
</dbReference>
<keyword evidence="2 4" id="KW-0732">Signal</keyword>
<dbReference type="SUPFAM" id="SSF49899">
    <property type="entry name" value="Concanavalin A-like lectins/glucanases"/>
    <property type="match status" value="1"/>
</dbReference>
<gene>
    <name evidence="7" type="ORF">SAMN02745119_01711</name>
</gene>
<evidence type="ECO:0000259" key="5">
    <source>
        <dbReference type="SMART" id="SM00429"/>
    </source>
</evidence>
<sequence>MMRQFKLMLVLLFSMLLLCSSSAWSLDRFVDLNDGTMLDTFNNLRWLKNANCFERQNWDAAMSSTAGLAAPACGLSDGSAAGDWHLPTIDELNTLVAAPAKYRYDTLNTAGFSNVQAYTYWSSSTYTSNAGFALSVDMRTGYMNIDGKTNVDYVWPVRAGQHWSLDPLVILGAVDFGTVSVGTTSSGHPFTLKNSGASSLSVTSIALNGPDSGQFTLAAGGTNPCSSLTSLTLNGGASCTVLVSAKPAISGSKSANLTVSSGGSSLNVPLTATGSAPLSVTYSGNGNSSGSVPTDSTAYATGQSVTVLDNSGALAKSGYIFNGWNTAADGSGTGYQPGATFTISADTVLYARWTVPIAPPSGLISWWRGEGAVVDSVGGNTGTSHLGTGIVTATAAENATATATCNSGEIIVSYSSIYGAGSQTISCGSCTFGANSCSVTYSNANCTDPAIGTAKSGTLSLTCTVSTGAFPTGKVGQAIRFNGSSEYVTQDKTYKGIASSSANSSFTMEFWAKPTATITNLAASQTTSGYAGASGQRYAIFPEMQGSTTEAGAGVSVGTNGIMVTEHAGDYLPAPLVYPLVDGDMPSDGWLHIAVVYESQTPKLYVNGVLKQTGLNSGRTVYPSSQFGGTSYGFYSGLLDELHIFNRALTVTEIQSIYNAGPAGLALVPTVTGISPSSGPAFGGTIVTITGSNLTGATAVMFGSTAATGFTVNSDSQITAVAPAGSTGTVDITVTTPGGISATSSADQFTYLVSAPTATTLAASSVTGTTATLNGRISANNSDTTVTFEYGTSSSYGSTAVASPNLVSGDLNTPVSAVIEGINKGTTYHYRVKGASTGGIRYGDDMTFTTPGCTLLNDGGFEAGTPNPYWTEASTNFGTPLCTFGTCGGPSGAVRTGNWWVWFGGIREADEIGSMTQSVLIPANSLPRLNFYLYNPAIGSDNTDFLKVFVDGNEVFGMLAGNPAYTGGYTLVDLDLSSYADGMCHTLSFQSTTHVSSSNLTNIFVDDVAIPHCSSTVRIDAVPSVSLQQAMNDAGSLSVISATAHVFTGDLLFSQPGRVTFKGGYDCSFLQNSGYTTIGGKLAISGAGTLVVEKMIIK</sequence>
<dbReference type="SMART" id="SM00560">
    <property type="entry name" value="LamGL"/>
    <property type="match status" value="1"/>
</dbReference>
<proteinExistence type="predicted"/>
<dbReference type="NCBIfam" id="NF012200">
    <property type="entry name" value="choice_anch_D"/>
    <property type="match status" value="1"/>
</dbReference>
<organism evidence="7 8">
    <name type="scientific">Trichlorobacter thiogenes</name>
    <dbReference type="NCBI Taxonomy" id="115783"/>
    <lineage>
        <taxon>Bacteria</taxon>
        <taxon>Pseudomonadati</taxon>
        <taxon>Thermodesulfobacteriota</taxon>
        <taxon>Desulfuromonadia</taxon>
        <taxon>Geobacterales</taxon>
        <taxon>Geobacteraceae</taxon>
        <taxon>Trichlorobacter</taxon>
    </lineage>
</organism>
<dbReference type="GO" id="GO:0030313">
    <property type="term" value="C:cell envelope"/>
    <property type="evidence" value="ECO:0007669"/>
    <property type="project" value="UniProtKB-SubCell"/>
</dbReference>
<dbReference type="InterPro" id="IPR002909">
    <property type="entry name" value="IPT_dom"/>
</dbReference>
<dbReference type="Gene3D" id="2.60.40.4270">
    <property type="entry name" value="Listeria-Bacteroides repeat domain"/>
    <property type="match status" value="1"/>
</dbReference>
<feature type="chain" id="PRO_5010530258" evidence="4">
    <location>
        <begin position="26"/>
        <end position="1098"/>
    </location>
</feature>
<keyword evidence="8" id="KW-1185">Reference proteome</keyword>
<evidence type="ECO:0000256" key="3">
    <source>
        <dbReference type="ARBA" id="ARBA00023157"/>
    </source>
</evidence>
<reference evidence="8" key="1">
    <citation type="submission" date="2017-02" db="EMBL/GenBank/DDBJ databases">
        <authorList>
            <person name="Varghese N."/>
            <person name="Submissions S."/>
        </authorList>
    </citation>
    <scope>NUCLEOTIDE SEQUENCE [LARGE SCALE GENOMIC DNA]</scope>
    <source>
        <strain evidence="8">ATCC BAA-34</strain>
    </source>
</reference>
<comment type="subcellular location">
    <subcellularLocation>
        <location evidence="1">Cell envelope</location>
    </subcellularLocation>
</comment>
<dbReference type="Gene3D" id="2.60.40.10">
    <property type="entry name" value="Immunoglobulins"/>
    <property type="match status" value="2"/>
</dbReference>
<dbReference type="Pfam" id="PF09479">
    <property type="entry name" value="Flg_new"/>
    <property type="match status" value="1"/>
</dbReference>
<dbReference type="Pfam" id="PF01833">
    <property type="entry name" value="TIG"/>
    <property type="match status" value="1"/>
</dbReference>
<dbReference type="SUPFAM" id="SSF81296">
    <property type="entry name" value="E set domains"/>
    <property type="match status" value="1"/>
</dbReference>
<protein>
    <submittedName>
        <fullName evidence="7">Repeat domain (List_Bact_rpt)</fullName>
    </submittedName>
</protein>
<dbReference type="OrthoDB" id="262245at2"/>
<dbReference type="SMART" id="SM00429">
    <property type="entry name" value="IPT"/>
    <property type="match status" value="1"/>
</dbReference>
<dbReference type="InterPro" id="IPR013378">
    <property type="entry name" value="InlB-like_B-rpt"/>
</dbReference>
<dbReference type="CDD" id="cd00102">
    <property type="entry name" value="IPT"/>
    <property type="match status" value="1"/>
</dbReference>
<evidence type="ECO:0000256" key="4">
    <source>
        <dbReference type="SAM" id="SignalP"/>
    </source>
</evidence>
<dbReference type="InterPro" id="IPR006558">
    <property type="entry name" value="LamG-like"/>
</dbReference>
<name>A0A1T4NSN9_9BACT</name>
<dbReference type="Proteomes" id="UP000190102">
    <property type="component" value="Unassembled WGS sequence"/>
</dbReference>
<dbReference type="InterPro" id="IPR042229">
    <property type="entry name" value="Listeria/Bacterioides_rpt_sf"/>
</dbReference>
<dbReference type="Gene3D" id="2.60.120.200">
    <property type="match status" value="1"/>
</dbReference>
<dbReference type="Pfam" id="PF07603">
    <property type="entry name" value="Lcl_C"/>
    <property type="match status" value="1"/>
</dbReference>
<dbReference type="InterPro" id="IPR013320">
    <property type="entry name" value="ConA-like_dom_sf"/>
</dbReference>
<dbReference type="RefSeq" id="WP_078790013.1">
    <property type="nucleotide sequence ID" value="NZ_FUWR01000008.1"/>
</dbReference>
<feature type="signal peptide" evidence="4">
    <location>
        <begin position="1"/>
        <end position="25"/>
    </location>
</feature>